<feature type="transmembrane region" description="Helical" evidence="1">
    <location>
        <begin position="68"/>
        <end position="88"/>
    </location>
</feature>
<keyword evidence="1" id="KW-1133">Transmembrane helix</keyword>
<keyword evidence="1" id="KW-0472">Membrane</keyword>
<dbReference type="RefSeq" id="WP_005437668.1">
    <property type="nucleotide sequence ID" value="NZ_CM001466.1"/>
</dbReference>
<reference evidence="2 3" key="1">
    <citation type="journal article" date="2012" name="Stand. Genomic Sci.">
        <title>Genome sequence of the soil bacterium Saccharomonospora azurea type strain (NA-128(T)).</title>
        <authorList>
            <person name="Klenk H.P."/>
            <person name="Held B."/>
            <person name="Lucas S."/>
            <person name="Lapidus A."/>
            <person name="Copeland A."/>
            <person name="Hammon N."/>
            <person name="Pitluck S."/>
            <person name="Goodwin L.A."/>
            <person name="Han C."/>
            <person name="Tapia R."/>
            <person name="Brambilla E.M."/>
            <person name="Potter G."/>
            <person name="Land M."/>
            <person name="Ivanova N."/>
            <person name="Rohde M."/>
            <person name="Goker M."/>
            <person name="Detter J.C."/>
            <person name="Kyrpides N.C."/>
            <person name="Woyke T."/>
        </authorList>
    </citation>
    <scope>NUCLEOTIDE SEQUENCE [LARGE SCALE GENOMIC DNA]</scope>
    <source>
        <strain evidence="2 3">NA-128</strain>
    </source>
</reference>
<gene>
    <name evidence="2" type="ORF">SacazDRAFT_00138</name>
</gene>
<dbReference type="HOGENOM" id="CLU_2438983_0_0_11"/>
<name>H8G572_9PSEU</name>
<sequence>MGALLGLALFFGVVFAVRFFDHGQVGLGVLSTLVAATPVAILVHGAVRNRRRSLSRPAVQPRPRRSTLVPAAVGGSVLLVLLVALLVLTW</sequence>
<keyword evidence="3" id="KW-1185">Reference proteome</keyword>
<organism evidence="2 3">
    <name type="scientific">Saccharomonospora azurea NA-128</name>
    <dbReference type="NCBI Taxonomy" id="882081"/>
    <lineage>
        <taxon>Bacteria</taxon>
        <taxon>Bacillati</taxon>
        <taxon>Actinomycetota</taxon>
        <taxon>Actinomycetes</taxon>
        <taxon>Pseudonocardiales</taxon>
        <taxon>Pseudonocardiaceae</taxon>
        <taxon>Saccharomonospora</taxon>
    </lineage>
</organism>
<keyword evidence="1" id="KW-0812">Transmembrane</keyword>
<protein>
    <submittedName>
        <fullName evidence="2">Uncharacterized protein</fullName>
    </submittedName>
</protein>
<evidence type="ECO:0000313" key="2">
    <source>
        <dbReference type="EMBL" id="EHY87126.1"/>
    </source>
</evidence>
<dbReference type="AlphaFoldDB" id="H8G572"/>
<feature type="transmembrane region" description="Helical" evidence="1">
    <location>
        <begin position="26"/>
        <end position="47"/>
    </location>
</feature>
<evidence type="ECO:0000313" key="3">
    <source>
        <dbReference type="Proteomes" id="UP000004705"/>
    </source>
</evidence>
<accession>H8G572</accession>
<evidence type="ECO:0000256" key="1">
    <source>
        <dbReference type="SAM" id="Phobius"/>
    </source>
</evidence>
<dbReference type="EMBL" id="CM001466">
    <property type="protein sequence ID" value="EHY87126.1"/>
    <property type="molecule type" value="Genomic_DNA"/>
</dbReference>
<proteinExistence type="predicted"/>
<dbReference type="Proteomes" id="UP000004705">
    <property type="component" value="Chromosome"/>
</dbReference>